<evidence type="ECO:0000256" key="2">
    <source>
        <dbReference type="SAM" id="SignalP"/>
    </source>
</evidence>
<keyword evidence="1" id="KW-1133">Transmembrane helix</keyword>
<keyword evidence="1" id="KW-0812">Transmembrane</keyword>
<proteinExistence type="predicted"/>
<feature type="chain" id="PRO_5034963173" evidence="2">
    <location>
        <begin position="21"/>
        <end position="110"/>
    </location>
</feature>
<protein>
    <submittedName>
        <fullName evidence="3">Uncharacterized protein</fullName>
    </submittedName>
</protein>
<reference evidence="3" key="1">
    <citation type="submission" date="2021-05" db="EMBL/GenBank/DDBJ databases">
        <authorList>
            <person name="Alioto T."/>
            <person name="Alioto T."/>
            <person name="Gomez Garrido J."/>
        </authorList>
    </citation>
    <scope>NUCLEOTIDE SEQUENCE</scope>
</reference>
<name>A0A8D8XEF6_9HEMI</name>
<keyword evidence="1" id="KW-0472">Membrane</keyword>
<organism evidence="3">
    <name type="scientific">Cacopsylla melanoneura</name>
    <dbReference type="NCBI Taxonomy" id="428564"/>
    <lineage>
        <taxon>Eukaryota</taxon>
        <taxon>Metazoa</taxon>
        <taxon>Ecdysozoa</taxon>
        <taxon>Arthropoda</taxon>
        <taxon>Hexapoda</taxon>
        <taxon>Insecta</taxon>
        <taxon>Pterygota</taxon>
        <taxon>Neoptera</taxon>
        <taxon>Paraneoptera</taxon>
        <taxon>Hemiptera</taxon>
        <taxon>Sternorrhyncha</taxon>
        <taxon>Psylloidea</taxon>
        <taxon>Psyllidae</taxon>
        <taxon>Psyllinae</taxon>
        <taxon>Cacopsylla</taxon>
    </lineage>
</organism>
<feature type="transmembrane region" description="Helical" evidence="1">
    <location>
        <begin position="44"/>
        <end position="67"/>
    </location>
</feature>
<keyword evidence="2" id="KW-0732">Signal</keyword>
<sequence>MPCFLFQCLLTSLYMSSCFSLSNVNTIVSWCVRHNRKRTIFHFIIFLLFFTFVHNNIILLLFFALLFNDICRSIFHPKNLGEGEEDAQGFFFFPAKHFVNKSPRSCLSFF</sequence>
<evidence type="ECO:0000313" key="3">
    <source>
        <dbReference type="EMBL" id="CAG6693992.1"/>
    </source>
</evidence>
<accession>A0A8D8XEF6</accession>
<dbReference type="AlphaFoldDB" id="A0A8D8XEF6"/>
<dbReference type="EMBL" id="HBUF01315843">
    <property type="protein sequence ID" value="CAG6693992.1"/>
    <property type="molecule type" value="Transcribed_RNA"/>
</dbReference>
<feature type="signal peptide" evidence="2">
    <location>
        <begin position="1"/>
        <end position="20"/>
    </location>
</feature>
<evidence type="ECO:0000256" key="1">
    <source>
        <dbReference type="SAM" id="Phobius"/>
    </source>
</evidence>